<keyword evidence="2" id="KW-0472">Membrane</keyword>
<evidence type="ECO:0000313" key="4">
    <source>
        <dbReference type="Proteomes" id="UP001642540"/>
    </source>
</evidence>
<evidence type="ECO:0000256" key="1">
    <source>
        <dbReference type="SAM" id="MobiDB-lite"/>
    </source>
</evidence>
<dbReference type="EMBL" id="CAXLJM020000075">
    <property type="protein sequence ID" value="CAL8128712.1"/>
    <property type="molecule type" value="Genomic_DNA"/>
</dbReference>
<keyword evidence="2" id="KW-0812">Transmembrane</keyword>
<feature type="transmembrane region" description="Helical" evidence="2">
    <location>
        <begin position="25"/>
        <end position="49"/>
    </location>
</feature>
<name>A0ABP1RI65_9HEXA</name>
<feature type="compositionally biased region" description="Low complexity" evidence="1">
    <location>
        <begin position="368"/>
        <end position="397"/>
    </location>
</feature>
<feature type="transmembrane region" description="Helical" evidence="2">
    <location>
        <begin position="173"/>
        <end position="191"/>
    </location>
</feature>
<sequence length="428" mass="47459">MMGYYSVNGKWEIWDTTFKETNNSVLTSLICIGDLIYSGGIFLIVVCWLRILQTKTDIVDVMNMILDDDTEYHLQYCETNFLVLAYEKSEAFLEAIKHHSREWARKNRKQILKGLRALKPLQGELAYPYFHLSRTSFIEFHSQTVDNLVSLLVSLKHVSPLLSKSVTSSIMNFWLVLFAFVTLSIACSRALPSPQRKTQGGLQWNGEYDDEEDEVDSEEKELIAIRNIFTSRLGLKNFTGSAIAEKAADAVVNYLNRNYLTPAPANPNPPPQVELKAVEEAPSTTPPAPVILTTMMNGSSAVIQIRFPPMMQHHMRPMEMVVTAPPQQSPPSKNPNDNSPATGGDPGLSNIEAAIVEALAQAQKMAIGNSSNSTSTSGSSASASKTRTKGKGSNSSKKPPKRDPLYGFGPMIDWFGKWVLRQGEDLLL</sequence>
<proteinExistence type="predicted"/>
<evidence type="ECO:0000256" key="2">
    <source>
        <dbReference type="SAM" id="Phobius"/>
    </source>
</evidence>
<gene>
    <name evidence="3" type="ORF">ODALV1_LOCUS22481</name>
</gene>
<keyword evidence="2" id="KW-1133">Transmembrane helix</keyword>
<feature type="region of interest" description="Disordered" evidence="1">
    <location>
        <begin position="367"/>
        <end position="405"/>
    </location>
</feature>
<protein>
    <submittedName>
        <fullName evidence="3">Uncharacterized protein</fullName>
    </submittedName>
</protein>
<dbReference type="Proteomes" id="UP001642540">
    <property type="component" value="Unassembled WGS sequence"/>
</dbReference>
<feature type="region of interest" description="Disordered" evidence="1">
    <location>
        <begin position="323"/>
        <end position="348"/>
    </location>
</feature>
<accession>A0ABP1RI65</accession>
<reference evidence="3 4" key="1">
    <citation type="submission" date="2024-08" db="EMBL/GenBank/DDBJ databases">
        <authorList>
            <person name="Cucini C."/>
            <person name="Frati F."/>
        </authorList>
    </citation>
    <scope>NUCLEOTIDE SEQUENCE [LARGE SCALE GENOMIC DNA]</scope>
</reference>
<comment type="caution">
    <text evidence="3">The sequence shown here is derived from an EMBL/GenBank/DDBJ whole genome shotgun (WGS) entry which is preliminary data.</text>
</comment>
<evidence type="ECO:0000313" key="3">
    <source>
        <dbReference type="EMBL" id="CAL8128712.1"/>
    </source>
</evidence>
<organism evidence="3 4">
    <name type="scientific">Orchesella dallaii</name>
    <dbReference type="NCBI Taxonomy" id="48710"/>
    <lineage>
        <taxon>Eukaryota</taxon>
        <taxon>Metazoa</taxon>
        <taxon>Ecdysozoa</taxon>
        <taxon>Arthropoda</taxon>
        <taxon>Hexapoda</taxon>
        <taxon>Collembola</taxon>
        <taxon>Entomobryomorpha</taxon>
        <taxon>Entomobryoidea</taxon>
        <taxon>Orchesellidae</taxon>
        <taxon>Orchesellinae</taxon>
        <taxon>Orchesella</taxon>
    </lineage>
</organism>
<keyword evidence="4" id="KW-1185">Reference proteome</keyword>